<evidence type="ECO:0000256" key="1">
    <source>
        <dbReference type="SAM" id="MobiDB-lite"/>
    </source>
</evidence>
<feature type="non-terminal residue" evidence="2">
    <location>
        <position position="1"/>
    </location>
</feature>
<dbReference type="Proteomes" id="UP000613177">
    <property type="component" value="Unassembled WGS sequence"/>
</dbReference>
<keyword evidence="3" id="KW-1185">Reference proteome</keyword>
<feature type="region of interest" description="Disordered" evidence="1">
    <location>
        <begin position="342"/>
        <end position="371"/>
    </location>
</feature>
<sequence>PEIRLVREMTRQGKQANPELVLTEEEGKNLRKYLYRLGYVGFFGRKDKPQTIYGIAELQKINFDLQTIVYILIPLYTGIRPSSLGPADKNDDKPFMQWKHIMIYKSERDQRGLKLIVTIRIPYLKIKGKFFTEVQKTFTRNIVLYICALAFRRNIADFENSNAWYNSTQALVRFRADAKDRSVLILSSIDETHEGNIPWAPKSATYYIGHCYHSAVDLSDPLLSPNTFRIKDIRRYALTDEELETGIDQREDVLRLDEQLRGYLTEKKNRLYGSNKQNKWSSNEKKQLEILQTQLKRQKKLLKIQLTPAKFLHLNTLLEDNLKLDFNNKLVLDEVSLKIPKRPVEADDNDETDEDLEEKADEGNEEDEDDIESEILYEEDQAADYANSTLNSEIPIADTVLTAEDDLRLIDIQALINLQPIVPAKKKL</sequence>
<evidence type="ECO:0000313" key="2">
    <source>
        <dbReference type="EMBL" id="KAG2234708.1"/>
    </source>
</evidence>
<organism evidence="2 3">
    <name type="scientific">Thamnidium elegans</name>
    <dbReference type="NCBI Taxonomy" id="101142"/>
    <lineage>
        <taxon>Eukaryota</taxon>
        <taxon>Fungi</taxon>
        <taxon>Fungi incertae sedis</taxon>
        <taxon>Mucoromycota</taxon>
        <taxon>Mucoromycotina</taxon>
        <taxon>Mucoromycetes</taxon>
        <taxon>Mucorales</taxon>
        <taxon>Mucorineae</taxon>
        <taxon>Mucoraceae</taxon>
        <taxon>Thamnidium</taxon>
    </lineage>
</organism>
<dbReference type="EMBL" id="JAEPRE010000047">
    <property type="protein sequence ID" value="KAG2234708.1"/>
    <property type="molecule type" value="Genomic_DNA"/>
</dbReference>
<dbReference type="AlphaFoldDB" id="A0A8H7SUM3"/>
<accession>A0A8H7SUM3</accession>
<comment type="caution">
    <text evidence="2">The sequence shown here is derived from an EMBL/GenBank/DDBJ whole genome shotgun (WGS) entry which is preliminary data.</text>
</comment>
<evidence type="ECO:0000313" key="3">
    <source>
        <dbReference type="Proteomes" id="UP000613177"/>
    </source>
</evidence>
<gene>
    <name evidence="2" type="ORF">INT48_004146</name>
</gene>
<name>A0A8H7SUM3_9FUNG</name>
<protein>
    <submittedName>
        <fullName evidence="2">Uncharacterized protein</fullName>
    </submittedName>
</protein>
<proteinExistence type="predicted"/>
<feature type="compositionally biased region" description="Acidic residues" evidence="1">
    <location>
        <begin position="346"/>
        <end position="371"/>
    </location>
</feature>
<reference evidence="2" key="1">
    <citation type="submission" date="2021-01" db="EMBL/GenBank/DDBJ databases">
        <title>Metabolic potential, ecology and presence of endohyphal bacteria is reflected in genomic diversity of Mucoromycotina.</title>
        <authorList>
            <person name="Muszewska A."/>
            <person name="Okrasinska A."/>
            <person name="Steczkiewicz K."/>
            <person name="Drgas O."/>
            <person name="Orlowska M."/>
            <person name="Perlinska-Lenart U."/>
            <person name="Aleksandrzak-Piekarczyk T."/>
            <person name="Szatraj K."/>
            <person name="Zielenkiewicz U."/>
            <person name="Pilsyk S."/>
            <person name="Malc E."/>
            <person name="Mieczkowski P."/>
            <person name="Kruszewska J.S."/>
            <person name="Biernat P."/>
            <person name="Pawlowska J."/>
        </authorList>
    </citation>
    <scope>NUCLEOTIDE SEQUENCE</scope>
    <source>
        <strain evidence="2">WA0000018081</strain>
    </source>
</reference>